<evidence type="ECO:0000313" key="2">
    <source>
        <dbReference type="Proteomes" id="UP000241362"/>
    </source>
</evidence>
<dbReference type="Pfam" id="PF13416">
    <property type="entry name" value="SBP_bac_8"/>
    <property type="match status" value="1"/>
</dbReference>
<gene>
    <name evidence="1" type="ORF">C5F44_14135</name>
</gene>
<organism evidence="1 2">
    <name type="scientific">Fuscovulum blasticum DSM 2131</name>
    <dbReference type="NCBI Taxonomy" id="1188250"/>
    <lineage>
        <taxon>Bacteria</taxon>
        <taxon>Pseudomonadati</taxon>
        <taxon>Pseudomonadota</taxon>
        <taxon>Alphaproteobacteria</taxon>
        <taxon>Rhodobacterales</taxon>
        <taxon>Paracoccaceae</taxon>
        <taxon>Pseudogemmobacter</taxon>
    </lineage>
</organism>
<dbReference type="NCBIfam" id="NF008633">
    <property type="entry name" value="PRK11622.1"/>
    <property type="match status" value="1"/>
</dbReference>
<protein>
    <submittedName>
        <fullName evidence="1">ABC transporter substrate-binding protein</fullName>
    </submittedName>
</protein>
<name>A0A2T4J635_FUSBL</name>
<reference evidence="1 2" key="1">
    <citation type="submission" date="2018-03" db="EMBL/GenBank/DDBJ databases">
        <title>Rhodobacter blasticus.</title>
        <authorList>
            <person name="Meyer T.E."/>
            <person name="Miller S."/>
            <person name="Lodha T."/>
            <person name="Gandham S."/>
            <person name="Chintalapati S."/>
            <person name="Chintalapati V.R."/>
        </authorList>
    </citation>
    <scope>NUCLEOTIDE SEQUENCE [LARGE SCALE GENOMIC DNA]</scope>
    <source>
        <strain evidence="1 2">DSM 2131</strain>
    </source>
</reference>
<comment type="caution">
    <text evidence="1">The sequence shown here is derived from an EMBL/GenBank/DDBJ whole genome shotgun (WGS) entry which is preliminary data.</text>
</comment>
<dbReference type="PIRSF" id="PIRSF029172">
    <property type="entry name" value="UCP029172_ABC_sbc_YnjB"/>
    <property type="match status" value="1"/>
</dbReference>
<dbReference type="InterPro" id="IPR027020">
    <property type="entry name" value="YnjB"/>
</dbReference>
<sequence>MLASAALPALPRAARAVVEWDGITDIARGQTVWWHAWGGDPKINDFITWVGELALERYGVTLNQVKIASTADSVAAVLAERDAGKTTGGSVDLIWINGENFAAMKREGLLYGPFVENLPNWPLVDMAGKPAVMTDFTLPTEGYESPWAMAQLVFEYDSARLTDPPRTIEELKDWILANPGRFTFPKPPDYLGVTFLKQVLYGTMPDPSVLQRPANPATFRRRVAPLRDFLATVRDALWREGRAYPENEAALGQLLADGEIDISFAFNPGRASAEIAAGTLPDTIRTYTLKGGTIGNASFVAIPFNSGAKEGAQVIANLLLSPEVQARAQDATVLGFQTVLNLAALTEEDRARFAMLDLGLATLPPDKIGPALLEPHASWATALADDWTALYGSGD</sequence>
<keyword evidence="2" id="KW-1185">Reference proteome</keyword>
<dbReference type="EMBL" id="PZKE01000015">
    <property type="protein sequence ID" value="PTE13359.1"/>
    <property type="molecule type" value="Genomic_DNA"/>
</dbReference>
<proteinExistence type="predicted"/>
<dbReference type="AlphaFoldDB" id="A0A2T4J635"/>
<dbReference type="PANTHER" id="PTHR42779:SF1">
    <property type="entry name" value="PROTEIN YNJB"/>
    <property type="match status" value="1"/>
</dbReference>
<dbReference type="PANTHER" id="PTHR42779">
    <property type="entry name" value="PROTEIN YNJB"/>
    <property type="match status" value="1"/>
</dbReference>
<accession>A0A2T4J635</accession>
<evidence type="ECO:0000313" key="1">
    <source>
        <dbReference type="EMBL" id="PTE13359.1"/>
    </source>
</evidence>
<dbReference type="SUPFAM" id="SSF53850">
    <property type="entry name" value="Periplasmic binding protein-like II"/>
    <property type="match status" value="1"/>
</dbReference>
<dbReference type="Proteomes" id="UP000241362">
    <property type="component" value="Unassembled WGS sequence"/>
</dbReference>
<dbReference type="InterPro" id="IPR006059">
    <property type="entry name" value="SBP"/>
</dbReference>
<dbReference type="Gene3D" id="3.40.190.10">
    <property type="entry name" value="Periplasmic binding protein-like II"/>
    <property type="match status" value="2"/>
</dbReference>